<protein>
    <submittedName>
        <fullName evidence="8">DEAF1-like protein</fullName>
    </submittedName>
</protein>
<accession>A0ABY7EKE6</accession>
<dbReference type="PANTHER" id="PTHR10417:SF4">
    <property type="entry name" value="SAND DOMAIN-CONTAINING PROTEIN-RELATED"/>
    <property type="match status" value="1"/>
</dbReference>
<feature type="region of interest" description="Disordered" evidence="5">
    <location>
        <begin position="217"/>
        <end position="251"/>
    </location>
</feature>
<keyword evidence="4" id="KW-0175">Coiled coil</keyword>
<evidence type="ECO:0000313" key="9">
    <source>
        <dbReference type="Proteomes" id="UP001164746"/>
    </source>
</evidence>
<dbReference type="Gene3D" id="3.10.390.10">
    <property type="entry name" value="SAND domain-like"/>
    <property type="match status" value="1"/>
</dbReference>
<evidence type="ECO:0000256" key="4">
    <source>
        <dbReference type="SAM" id="Coils"/>
    </source>
</evidence>
<feature type="region of interest" description="Disordered" evidence="5">
    <location>
        <begin position="1"/>
        <end position="40"/>
    </location>
</feature>
<evidence type="ECO:0000259" key="6">
    <source>
        <dbReference type="PROSITE" id="PS50864"/>
    </source>
</evidence>
<evidence type="ECO:0000256" key="5">
    <source>
        <dbReference type="SAM" id="MobiDB-lite"/>
    </source>
</evidence>
<dbReference type="Pfam" id="PF01342">
    <property type="entry name" value="SAND"/>
    <property type="match status" value="1"/>
</dbReference>
<keyword evidence="9" id="KW-1185">Reference proteome</keyword>
<sequence>MSEVDIAEELPNGDDSAFEEQPASEDQAEQSLTAQTIPNSIPIVSENETVYVTSTNEHDLLHAEFNGIKGAHIVIHEQLDPHSGLKSPTTPLPPPTPATPLSKERGLKYQWDETVDQDILPVRCKTTNGDLFKSKFGSGGRGKCIRTGDEWFTPNEFEHYAGRASSKDWKRSIRYGGRTLQCLLEDGILQAHATSCTCAACCDDDNVTGPVRLFVPYKRKKRDSDPGTPSTPTGKKMKKSHIETSMAQASASFPHPVRLASANLNGETVHILTSDPLSGETVMVAPVPVSGQMSPGGKSITFNMEMPEHKQWWQLEEMANSLIQQANQFKMMVEQVKQQSLAYKEAAVNQVRQQMEKMINQAKQEAQMQLQRTIMEERSKQEMAIQNAIARTRNEMADKEGGITVVTYEGWTGQTPQNIQGQLPNIMVATEAEGEVKQ</sequence>
<dbReference type="Proteomes" id="UP001164746">
    <property type="component" value="Chromosome 6"/>
</dbReference>
<feature type="region of interest" description="Disordered" evidence="5">
    <location>
        <begin position="81"/>
        <end position="102"/>
    </location>
</feature>
<evidence type="ECO:0000313" key="7">
    <source>
        <dbReference type="EMBL" id="WAR09359.1"/>
    </source>
</evidence>
<evidence type="ECO:0000256" key="1">
    <source>
        <dbReference type="ARBA" id="ARBA00023015"/>
    </source>
</evidence>
<dbReference type="InterPro" id="IPR000770">
    <property type="entry name" value="SAND_dom"/>
</dbReference>
<evidence type="ECO:0000313" key="8">
    <source>
        <dbReference type="EMBL" id="WAR09432.1"/>
    </source>
</evidence>
<dbReference type="InterPro" id="IPR010919">
    <property type="entry name" value="SAND-like_dom_sf"/>
</dbReference>
<name>A0ABY7EKE6_MYAAR</name>
<feature type="compositionally biased region" description="Polar residues" evidence="5">
    <location>
        <begin position="29"/>
        <end position="39"/>
    </location>
</feature>
<evidence type="ECO:0000256" key="3">
    <source>
        <dbReference type="ARBA" id="ARBA00023242"/>
    </source>
</evidence>
<dbReference type="SUPFAM" id="SSF63763">
    <property type="entry name" value="SAND domain-like"/>
    <property type="match status" value="1"/>
</dbReference>
<reference evidence="8" key="1">
    <citation type="submission" date="2022-11" db="EMBL/GenBank/DDBJ databases">
        <title>Centuries of genome instability and evolution in soft-shell clam transmissible cancer (bioRxiv).</title>
        <authorList>
            <person name="Hart S.F.M."/>
            <person name="Yonemitsu M.A."/>
            <person name="Giersch R.M."/>
            <person name="Beal B.F."/>
            <person name="Arriagada G."/>
            <person name="Davis B.W."/>
            <person name="Ostrander E.A."/>
            <person name="Goff S.P."/>
            <person name="Metzger M.J."/>
        </authorList>
    </citation>
    <scope>NUCLEOTIDE SEQUENCE</scope>
    <source>
        <strain evidence="8">MELC-2E11</strain>
        <tissue evidence="8">Siphon/mantle</tissue>
    </source>
</reference>
<gene>
    <name evidence="7" type="ORF">MAR_019317</name>
    <name evidence="8" type="ORF">MAR_019390</name>
</gene>
<evidence type="ECO:0000256" key="2">
    <source>
        <dbReference type="ARBA" id="ARBA00023163"/>
    </source>
</evidence>
<feature type="compositionally biased region" description="Acidic residues" evidence="5">
    <location>
        <begin position="1"/>
        <end position="28"/>
    </location>
</feature>
<dbReference type="EMBL" id="CP111017">
    <property type="protein sequence ID" value="WAR09432.1"/>
    <property type="molecule type" value="Genomic_DNA"/>
</dbReference>
<organism evidence="8 9">
    <name type="scientific">Mya arenaria</name>
    <name type="common">Soft-shell clam</name>
    <dbReference type="NCBI Taxonomy" id="6604"/>
    <lineage>
        <taxon>Eukaryota</taxon>
        <taxon>Metazoa</taxon>
        <taxon>Spiralia</taxon>
        <taxon>Lophotrochozoa</taxon>
        <taxon>Mollusca</taxon>
        <taxon>Bivalvia</taxon>
        <taxon>Autobranchia</taxon>
        <taxon>Heteroconchia</taxon>
        <taxon>Euheterodonta</taxon>
        <taxon>Imparidentia</taxon>
        <taxon>Neoheterodontei</taxon>
        <taxon>Myida</taxon>
        <taxon>Myoidea</taxon>
        <taxon>Myidae</taxon>
        <taxon>Mya</taxon>
    </lineage>
</organism>
<keyword evidence="1" id="KW-0805">Transcription regulation</keyword>
<keyword evidence="3" id="KW-0539">Nucleus</keyword>
<dbReference type="SMART" id="SM00258">
    <property type="entry name" value="SAND"/>
    <property type="match status" value="1"/>
</dbReference>
<dbReference type="PROSITE" id="PS50864">
    <property type="entry name" value="SAND"/>
    <property type="match status" value="1"/>
</dbReference>
<feature type="domain" description="SAND" evidence="6">
    <location>
        <begin position="110"/>
        <end position="190"/>
    </location>
</feature>
<dbReference type="EMBL" id="CP111017">
    <property type="protein sequence ID" value="WAR09359.1"/>
    <property type="molecule type" value="Genomic_DNA"/>
</dbReference>
<proteinExistence type="predicted"/>
<dbReference type="PANTHER" id="PTHR10417">
    <property type="entry name" value="GLUCOCORTICOID MODULATORY ELEMENT-BINDING PROTEIN"/>
    <property type="match status" value="1"/>
</dbReference>
<feature type="coiled-coil region" evidence="4">
    <location>
        <begin position="319"/>
        <end position="372"/>
    </location>
</feature>
<keyword evidence="2" id="KW-0804">Transcription</keyword>